<organism evidence="5 6">
    <name type="scientific">Anabas testudineus</name>
    <name type="common">Climbing perch</name>
    <name type="synonym">Anthias testudineus</name>
    <dbReference type="NCBI Taxonomy" id="64144"/>
    <lineage>
        <taxon>Eukaryota</taxon>
        <taxon>Metazoa</taxon>
        <taxon>Chordata</taxon>
        <taxon>Craniata</taxon>
        <taxon>Vertebrata</taxon>
        <taxon>Euteleostomi</taxon>
        <taxon>Actinopterygii</taxon>
        <taxon>Neopterygii</taxon>
        <taxon>Teleostei</taxon>
        <taxon>Neoteleostei</taxon>
        <taxon>Acanthomorphata</taxon>
        <taxon>Anabantaria</taxon>
        <taxon>Anabantiformes</taxon>
        <taxon>Anabantoidei</taxon>
        <taxon>Anabantidae</taxon>
        <taxon>Anabas</taxon>
    </lineage>
</organism>
<dbReference type="InParanoid" id="A0A7N6AEI5"/>
<dbReference type="GO" id="GO:0006102">
    <property type="term" value="P:isocitrate metabolic process"/>
    <property type="evidence" value="ECO:0007669"/>
    <property type="project" value="TreeGrafter"/>
</dbReference>
<evidence type="ECO:0000256" key="1">
    <source>
        <dbReference type="ARBA" id="ARBA00007769"/>
    </source>
</evidence>
<dbReference type="SMART" id="SM01329">
    <property type="entry name" value="Iso_dh"/>
    <property type="match status" value="1"/>
</dbReference>
<dbReference type="GO" id="GO:0006099">
    <property type="term" value="P:tricarboxylic acid cycle"/>
    <property type="evidence" value="ECO:0007669"/>
    <property type="project" value="UniProtKB-KW"/>
</dbReference>
<name>A0A7N6AEI5_ANATE</name>
<comment type="similarity">
    <text evidence="1">Belongs to the isocitrate and isopropylmalate dehydrogenases family.</text>
</comment>
<reference evidence="5" key="3">
    <citation type="submission" date="2025-09" db="UniProtKB">
        <authorList>
            <consortium name="Ensembl"/>
        </authorList>
    </citation>
    <scope>IDENTIFICATION</scope>
</reference>
<dbReference type="InterPro" id="IPR024084">
    <property type="entry name" value="IsoPropMal-DH-like_dom"/>
</dbReference>
<dbReference type="OrthoDB" id="10261637at2759"/>
<accession>A0A7N6AEI5</accession>
<dbReference type="PANTHER" id="PTHR11835">
    <property type="entry name" value="DECARBOXYLATING DEHYDROGENASES-ISOCITRATE, ISOPROPYLMALATE, TARTRATE"/>
    <property type="match status" value="1"/>
</dbReference>
<evidence type="ECO:0000259" key="4">
    <source>
        <dbReference type="SMART" id="SM01329"/>
    </source>
</evidence>
<keyword evidence="6" id="KW-1185">Reference proteome</keyword>
<evidence type="ECO:0000313" key="6">
    <source>
        <dbReference type="Proteomes" id="UP000265040"/>
    </source>
</evidence>
<dbReference type="AlphaFoldDB" id="A0A7N6AEI5"/>
<evidence type="ECO:0000256" key="3">
    <source>
        <dbReference type="ARBA" id="ARBA00022532"/>
    </source>
</evidence>
<reference evidence="5" key="2">
    <citation type="submission" date="2025-08" db="UniProtKB">
        <authorList>
            <consortium name="Ensembl"/>
        </authorList>
    </citation>
    <scope>IDENTIFICATION</scope>
</reference>
<proteinExistence type="inferred from homology"/>
<comment type="subunit">
    <text evidence="2">Heterooligomer of subunits alpha (IDH3A), beta (IDH3B), and gamma (IDH3G) in the apparent ratio of 2:1:1. The heterodimer containing one IDH3A and one IDH3B subunit and the heterodimer containing one IDH3A and one IDH3G subunit assemble into a heterotetramer (which contains two subunits of IDH3A, one of IDH3B and one of IDH3G) and further into the heterooctamer.</text>
</comment>
<sequence length="266" mass="29864">MCLCVSPPEQYGGRHTVTRIPRDRIGSELANHEWEFFTFCCVPVDFEVVNVHSSAACRNVFVYPGNIESNHNLRLSYKSRNNLHGTALDLYVNTMHCQSLPGVRTRHRNIDIIRENTEGEYSSLEHEMGCKSAQEKGCRRVTAIHEANIMTLVDGLFLGCCQEVASGYPEIVCDMIVDNITIYNSYFENLCSKPCKGECLFEKITAVTAHSKIIAILVYDDVFVLQLHTAELGGQGSTSDLVKSIMNVVERAVTRTLDDSQLHRTI</sequence>
<protein>
    <recommendedName>
        <fullName evidence="4">Isopropylmalate dehydrogenase-like domain-containing protein</fullName>
    </recommendedName>
</protein>
<evidence type="ECO:0000313" key="5">
    <source>
        <dbReference type="Ensembl" id="ENSATEP00000047207.1"/>
    </source>
</evidence>
<evidence type="ECO:0000256" key="2">
    <source>
        <dbReference type="ARBA" id="ARBA00011525"/>
    </source>
</evidence>
<feature type="domain" description="Isopropylmalate dehydrogenase-like" evidence="4">
    <location>
        <begin position="16"/>
        <end position="245"/>
    </location>
</feature>
<dbReference type="GO" id="GO:0005739">
    <property type="term" value="C:mitochondrion"/>
    <property type="evidence" value="ECO:0007669"/>
    <property type="project" value="TreeGrafter"/>
</dbReference>
<dbReference type="Proteomes" id="UP000265040">
    <property type="component" value="Chromosome 7"/>
</dbReference>
<dbReference type="SUPFAM" id="SSF53659">
    <property type="entry name" value="Isocitrate/Isopropylmalate dehydrogenase-like"/>
    <property type="match status" value="1"/>
</dbReference>
<keyword evidence="3" id="KW-0816">Tricarboxylic acid cycle</keyword>
<dbReference type="Gene3D" id="3.40.718.10">
    <property type="entry name" value="Isopropylmalate Dehydrogenase"/>
    <property type="match status" value="2"/>
</dbReference>
<dbReference type="Ensembl" id="ENSATET00000044992.1">
    <property type="protein sequence ID" value="ENSATEP00000047207.1"/>
    <property type="gene ID" value="ENSATEG00000029178.1"/>
</dbReference>
<dbReference type="GeneTree" id="ENSGT00950000182989"/>
<dbReference type="PANTHER" id="PTHR11835:SF60">
    <property type="entry name" value="ISOCITRATE DEHYDROGENASE [NAD] SUBUNIT, MITOCHONDRIAL"/>
    <property type="match status" value="1"/>
</dbReference>
<reference evidence="5" key="1">
    <citation type="submission" date="2021-04" db="EMBL/GenBank/DDBJ databases">
        <authorList>
            <consortium name="Wellcome Sanger Institute Data Sharing"/>
        </authorList>
    </citation>
    <scope>NUCLEOTIDE SEQUENCE [LARGE SCALE GENOMIC DNA]</scope>
</reference>